<feature type="transmembrane region" description="Helical" evidence="10">
    <location>
        <begin position="50"/>
        <end position="76"/>
    </location>
</feature>
<dbReference type="Proteomes" id="UP000221168">
    <property type="component" value="Unassembled WGS sequence"/>
</dbReference>
<dbReference type="Gene3D" id="2.70.150.10">
    <property type="entry name" value="Calcium-transporting ATPase, cytoplasmic transduction domain A"/>
    <property type="match status" value="1"/>
</dbReference>
<reference evidence="12 13" key="1">
    <citation type="submission" date="2017-10" db="EMBL/GenBank/DDBJ databases">
        <title>Sedimentibacterium mangrovi gen. nov., sp. nov., a novel member of family Phyllobacteriacea isolated from mangrove sediment.</title>
        <authorList>
            <person name="Liao H."/>
            <person name="Tian Y."/>
        </authorList>
    </citation>
    <scope>NUCLEOTIDE SEQUENCE [LARGE SCALE GENOMIC DNA]</scope>
    <source>
        <strain evidence="12 13">X9-2-2</strain>
    </source>
</reference>
<dbReference type="SUPFAM" id="SSF81653">
    <property type="entry name" value="Calcium ATPase, transduction domain A"/>
    <property type="match status" value="1"/>
</dbReference>
<dbReference type="InterPro" id="IPR044492">
    <property type="entry name" value="P_typ_ATPase_HD_dom"/>
</dbReference>
<dbReference type="AlphaFoldDB" id="A0A2G1QLA7"/>
<protein>
    <submittedName>
        <fullName evidence="12">ATPase</fullName>
    </submittedName>
</protein>
<dbReference type="InterPro" id="IPR059000">
    <property type="entry name" value="ATPase_P-type_domA"/>
</dbReference>
<evidence type="ECO:0000313" key="12">
    <source>
        <dbReference type="EMBL" id="PHP65998.1"/>
    </source>
</evidence>
<evidence type="ECO:0000256" key="4">
    <source>
        <dbReference type="ARBA" id="ARBA00022741"/>
    </source>
</evidence>
<keyword evidence="3 10" id="KW-0812">Transmembrane</keyword>
<evidence type="ECO:0000259" key="11">
    <source>
        <dbReference type="SMART" id="SM00831"/>
    </source>
</evidence>
<keyword evidence="13" id="KW-1185">Reference proteome</keyword>
<dbReference type="Pfam" id="PF00689">
    <property type="entry name" value="Cation_ATPase_C"/>
    <property type="match status" value="1"/>
</dbReference>
<evidence type="ECO:0000256" key="9">
    <source>
        <dbReference type="ARBA" id="ARBA00023136"/>
    </source>
</evidence>
<accession>A0A2G1QLA7</accession>
<feature type="transmembrane region" description="Helical" evidence="10">
    <location>
        <begin position="246"/>
        <end position="263"/>
    </location>
</feature>
<evidence type="ECO:0000256" key="2">
    <source>
        <dbReference type="ARBA" id="ARBA00022553"/>
    </source>
</evidence>
<evidence type="ECO:0000256" key="6">
    <source>
        <dbReference type="ARBA" id="ARBA00022842"/>
    </source>
</evidence>
<dbReference type="FunFam" id="2.70.150.10:FF:000160">
    <property type="entry name" value="Sarcoplasmic/endoplasmic reticulum calcium ATPase 1"/>
    <property type="match status" value="1"/>
</dbReference>
<feature type="transmembrane region" description="Helical" evidence="10">
    <location>
        <begin position="788"/>
        <end position="808"/>
    </location>
</feature>
<evidence type="ECO:0000313" key="13">
    <source>
        <dbReference type="Proteomes" id="UP000221168"/>
    </source>
</evidence>
<keyword evidence="9 10" id="KW-0472">Membrane</keyword>
<dbReference type="GO" id="GO:0016020">
    <property type="term" value="C:membrane"/>
    <property type="evidence" value="ECO:0007669"/>
    <property type="project" value="InterPro"/>
</dbReference>
<feature type="transmembrane region" description="Helical" evidence="10">
    <location>
        <begin position="760"/>
        <end position="782"/>
    </location>
</feature>
<dbReference type="SMART" id="SM00831">
    <property type="entry name" value="Cation_ATPase_N"/>
    <property type="match status" value="1"/>
</dbReference>
<keyword evidence="6" id="KW-0460">Magnesium</keyword>
<dbReference type="EMBL" id="PDVP01000011">
    <property type="protein sequence ID" value="PHP65998.1"/>
    <property type="molecule type" value="Genomic_DNA"/>
</dbReference>
<dbReference type="Pfam" id="PF00122">
    <property type="entry name" value="E1-E2_ATPase"/>
    <property type="match status" value="1"/>
</dbReference>
<feature type="transmembrane region" description="Helical" evidence="10">
    <location>
        <begin position="275"/>
        <end position="296"/>
    </location>
</feature>
<dbReference type="PRINTS" id="PR00120">
    <property type="entry name" value="HATPASE"/>
</dbReference>
<dbReference type="Gene3D" id="3.40.1110.10">
    <property type="entry name" value="Calcium-transporting ATPase, cytoplasmic domain N"/>
    <property type="match status" value="1"/>
</dbReference>
<evidence type="ECO:0000256" key="10">
    <source>
        <dbReference type="SAM" id="Phobius"/>
    </source>
</evidence>
<dbReference type="SUPFAM" id="SSF81660">
    <property type="entry name" value="Metal cation-transporting ATPase, ATP-binding domain N"/>
    <property type="match status" value="1"/>
</dbReference>
<dbReference type="InterPro" id="IPR001757">
    <property type="entry name" value="P_typ_ATPase"/>
</dbReference>
<evidence type="ECO:0000256" key="8">
    <source>
        <dbReference type="ARBA" id="ARBA00022989"/>
    </source>
</evidence>
<keyword evidence="8 10" id="KW-1133">Transmembrane helix</keyword>
<feature type="transmembrane region" description="Helical" evidence="10">
    <location>
        <begin position="82"/>
        <end position="101"/>
    </location>
</feature>
<feature type="transmembrane region" description="Helical" evidence="10">
    <location>
        <begin position="859"/>
        <end position="881"/>
    </location>
</feature>
<dbReference type="Gene3D" id="1.20.1110.10">
    <property type="entry name" value="Calcium-transporting ATPase, transmembrane domain"/>
    <property type="match status" value="1"/>
</dbReference>
<dbReference type="OrthoDB" id="391538at2"/>
<keyword evidence="7" id="KW-1278">Translocase</keyword>
<dbReference type="InterPro" id="IPR004014">
    <property type="entry name" value="ATPase_P-typ_cation-transptr_N"/>
</dbReference>
<dbReference type="Pfam" id="PF00690">
    <property type="entry name" value="Cation_ATPase_N"/>
    <property type="match status" value="1"/>
</dbReference>
<dbReference type="GO" id="GO:0005524">
    <property type="term" value="F:ATP binding"/>
    <property type="evidence" value="ECO:0007669"/>
    <property type="project" value="UniProtKB-KW"/>
</dbReference>
<evidence type="ECO:0000256" key="3">
    <source>
        <dbReference type="ARBA" id="ARBA00022692"/>
    </source>
</evidence>
<name>A0A2G1QLA7_9HYPH</name>
<dbReference type="InterPro" id="IPR023299">
    <property type="entry name" value="ATPase_P-typ_cyto_dom_N"/>
</dbReference>
<gene>
    <name evidence="12" type="ORF">CSC94_16855</name>
</gene>
<dbReference type="InterPro" id="IPR006068">
    <property type="entry name" value="ATPase_P-typ_cation-transptr_C"/>
</dbReference>
<dbReference type="Gene3D" id="3.40.50.1000">
    <property type="entry name" value="HAD superfamily/HAD-like"/>
    <property type="match status" value="1"/>
</dbReference>
<feature type="transmembrane region" description="Helical" evidence="10">
    <location>
        <begin position="820"/>
        <end position="839"/>
    </location>
</feature>
<dbReference type="GO" id="GO:0015662">
    <property type="term" value="F:P-type ion transporter activity"/>
    <property type="evidence" value="ECO:0007669"/>
    <property type="project" value="UniProtKB-ARBA"/>
</dbReference>
<dbReference type="InterPro" id="IPR008250">
    <property type="entry name" value="ATPase_P-typ_transduc_dom_A_sf"/>
</dbReference>
<feature type="transmembrane region" description="Helical" evidence="10">
    <location>
        <begin position="711"/>
        <end position="733"/>
    </location>
</feature>
<proteinExistence type="predicted"/>
<feature type="transmembrane region" description="Helical" evidence="10">
    <location>
        <begin position="683"/>
        <end position="705"/>
    </location>
</feature>
<keyword evidence="5" id="KW-0067">ATP-binding</keyword>
<dbReference type="InterPro" id="IPR023298">
    <property type="entry name" value="ATPase_P-typ_TM_dom_sf"/>
</dbReference>
<dbReference type="PRINTS" id="PR00119">
    <property type="entry name" value="CATATPASE"/>
</dbReference>
<dbReference type="NCBIfam" id="TIGR01494">
    <property type="entry name" value="ATPase_P-type"/>
    <property type="match status" value="2"/>
</dbReference>
<dbReference type="SUPFAM" id="SSF81665">
    <property type="entry name" value="Calcium ATPase, transmembrane domain M"/>
    <property type="match status" value="1"/>
</dbReference>
<sequence>MACLPHEETAEGILARLRVRRETGLPEEEAASRLASHGPNALRRKARANILVLLLSQLASPIVYLLIGAAGLALAFGEIIEFAAIAVVLVINTMIGFITELQAVRSMEALRQLTSRTAVVRRGGRQQVVNAETLVPGDIVILDAGDVIAADMRILESAGLAADESMLTGESLPVDKSSDPVAHGATIHERASMLFKGCALTGGTGEAVVTATGMETELGRITRLVDEADPDRSPLEKQLEQLSRNLIWLTLAITVIVALSGIASGRNIVLMVESALALAVAAIPEGLPIVATLALARGMLRMARRNALLERLSAVETLGATTVILTDKTGTLTENAMHVDRIVTASGTWLLDRENQVFRDAEGAKPDRPDEALTLTLRNAALCNNAALDGDGEKATGDPMEIALLRASLAGGIERKGLLRDCPEQAEHAFQVSTRRMATVHRKGDELFVAVKGAPEAVFETIAAVRQDGHDTPFDAAQQARWREMCNTLAGQGLRLLAIAGKPMKTGGDPVYDGLTLFGVAAFRDPPRQDIAAAIADARRAGIAVVMVTGDHPATARHISCEVGLSREADGGMEGKDLTAIDKLPSGERDALRRTRVFARVDPAQKLDLIRLHQAAGDVVAMTGDGVNDAPALRQADIGIAMGERGTQVARDAADLVLRDDRFSTIIEAIREGRVIFMNIRRFVTYLLSCNLSEILVVGLAVPFGLPLPVLPLQILFLNLVTDVFPAFALGTVEADDGVLDRPPRPPSEPILARRHWVRIIFYGIVLSATTLAALLLALGPLALTGDAVTTLVFHTLAFSQILHVFNMRHMHDGFLSSRVVRNGWVWAAVVVCVALLAIAQFQPHVAAALKLVALPWQAWATVAALSLVPIVVGRLVGWIFDHHRSDRPS</sequence>
<dbReference type="SFLD" id="SFLDF00027">
    <property type="entry name" value="p-type_atpase"/>
    <property type="match status" value="1"/>
</dbReference>
<comment type="subcellular location">
    <subcellularLocation>
        <location evidence="1">Endomembrane system</location>
        <topology evidence="1">Multi-pass membrane protein</topology>
    </subcellularLocation>
</comment>
<evidence type="ECO:0000256" key="1">
    <source>
        <dbReference type="ARBA" id="ARBA00004127"/>
    </source>
</evidence>
<keyword evidence="2" id="KW-0597">Phosphoprotein</keyword>
<dbReference type="SFLD" id="SFLDG00002">
    <property type="entry name" value="C1.7:_P-type_atpase_like"/>
    <property type="match status" value="1"/>
</dbReference>
<organism evidence="12 13">
    <name type="scientific">Zhengella mangrovi</name>
    <dbReference type="NCBI Taxonomy" id="1982044"/>
    <lineage>
        <taxon>Bacteria</taxon>
        <taxon>Pseudomonadati</taxon>
        <taxon>Pseudomonadota</taxon>
        <taxon>Alphaproteobacteria</taxon>
        <taxon>Hyphomicrobiales</taxon>
        <taxon>Notoacmeibacteraceae</taxon>
        <taxon>Zhengella</taxon>
    </lineage>
</organism>
<dbReference type="SUPFAM" id="SSF56784">
    <property type="entry name" value="HAD-like"/>
    <property type="match status" value="1"/>
</dbReference>
<dbReference type="PANTHER" id="PTHR42861">
    <property type="entry name" value="CALCIUM-TRANSPORTING ATPASE"/>
    <property type="match status" value="1"/>
</dbReference>
<dbReference type="GO" id="GO:0012505">
    <property type="term" value="C:endomembrane system"/>
    <property type="evidence" value="ECO:0007669"/>
    <property type="project" value="UniProtKB-SubCell"/>
</dbReference>
<dbReference type="Pfam" id="PF13246">
    <property type="entry name" value="Cation_ATPase"/>
    <property type="match status" value="1"/>
</dbReference>
<feature type="domain" description="Cation-transporting P-type ATPase N-terminal" evidence="11">
    <location>
        <begin position="4"/>
        <end position="78"/>
    </location>
</feature>
<evidence type="ECO:0000256" key="5">
    <source>
        <dbReference type="ARBA" id="ARBA00022840"/>
    </source>
</evidence>
<dbReference type="GO" id="GO:0016887">
    <property type="term" value="F:ATP hydrolysis activity"/>
    <property type="evidence" value="ECO:0007669"/>
    <property type="project" value="InterPro"/>
</dbReference>
<dbReference type="SFLD" id="SFLDS00003">
    <property type="entry name" value="Haloacid_Dehalogenase"/>
    <property type="match status" value="1"/>
</dbReference>
<dbReference type="PROSITE" id="PS00154">
    <property type="entry name" value="ATPASE_E1_E2"/>
    <property type="match status" value="1"/>
</dbReference>
<comment type="caution">
    <text evidence="12">The sequence shown here is derived from an EMBL/GenBank/DDBJ whole genome shotgun (WGS) entry which is preliminary data.</text>
</comment>
<keyword evidence="4" id="KW-0547">Nucleotide-binding</keyword>
<evidence type="ECO:0000256" key="7">
    <source>
        <dbReference type="ARBA" id="ARBA00022967"/>
    </source>
</evidence>
<dbReference type="InterPro" id="IPR018303">
    <property type="entry name" value="ATPase_P-typ_P_site"/>
</dbReference>
<dbReference type="InterPro" id="IPR023214">
    <property type="entry name" value="HAD_sf"/>
</dbReference>
<dbReference type="InterPro" id="IPR036412">
    <property type="entry name" value="HAD-like_sf"/>
</dbReference>